<evidence type="ECO:0000256" key="1">
    <source>
        <dbReference type="ARBA" id="ARBA00022603"/>
    </source>
</evidence>
<dbReference type="GO" id="GO:0008168">
    <property type="term" value="F:methyltransferase activity"/>
    <property type="evidence" value="ECO:0007669"/>
    <property type="project" value="UniProtKB-KW"/>
</dbReference>
<proteinExistence type="predicted"/>
<keyword evidence="1 3" id="KW-0489">Methyltransferase</keyword>
<dbReference type="PANTHER" id="PTHR43619:SF2">
    <property type="entry name" value="S-ADENOSYL-L-METHIONINE-DEPENDENT METHYLTRANSFERASES SUPERFAMILY PROTEIN"/>
    <property type="match status" value="1"/>
</dbReference>
<protein>
    <submittedName>
        <fullName evidence="3">S-adenosyl-L-methionine-dependent methyltransferase</fullName>
    </submittedName>
</protein>
<sequence>MCNRTKTMDKWCQQFIDNYAGEPIQVLNLCCGLDARCHRVRRNPHTVRWIDVDIPAVVNLRERVMISGSGDYSLRNLSITTDGWFRDIPADRRTMIICENFLYYVDAVKVQNMIRDLVNYFGAGQFVFDTAGSLTAKYRPEHSKKLSLQTRWTIDDVRGIETYHPKLKLTGRVRWQEYMGNDGPMGQNLPPVFGPWTTALLSLKNSTAFKDVLQAVRFDFGERATSASSSEFTRGSFDDDNESKFSGAVALTPTQSKTVFYEG</sequence>
<organism evidence="3 4">
    <name type="scientific">Coniella lustricola</name>
    <dbReference type="NCBI Taxonomy" id="2025994"/>
    <lineage>
        <taxon>Eukaryota</taxon>
        <taxon>Fungi</taxon>
        <taxon>Dikarya</taxon>
        <taxon>Ascomycota</taxon>
        <taxon>Pezizomycotina</taxon>
        <taxon>Sordariomycetes</taxon>
        <taxon>Sordariomycetidae</taxon>
        <taxon>Diaporthales</taxon>
        <taxon>Schizoparmaceae</taxon>
        <taxon>Coniella</taxon>
    </lineage>
</organism>
<dbReference type="OrthoDB" id="203237at2759"/>
<evidence type="ECO:0000313" key="3">
    <source>
        <dbReference type="EMBL" id="PSR99204.1"/>
    </source>
</evidence>
<gene>
    <name evidence="3" type="ORF">BD289DRAFT_424306</name>
</gene>
<name>A0A2T3AIE0_9PEZI</name>
<dbReference type="InParanoid" id="A0A2T3AIE0"/>
<dbReference type="InterPro" id="IPR029063">
    <property type="entry name" value="SAM-dependent_MTases_sf"/>
</dbReference>
<accession>A0A2T3AIE0</accession>
<evidence type="ECO:0000313" key="4">
    <source>
        <dbReference type="Proteomes" id="UP000241462"/>
    </source>
</evidence>
<dbReference type="Proteomes" id="UP000241462">
    <property type="component" value="Unassembled WGS sequence"/>
</dbReference>
<keyword evidence="4" id="KW-1185">Reference proteome</keyword>
<keyword evidence="2 3" id="KW-0808">Transferase</keyword>
<dbReference type="AlphaFoldDB" id="A0A2T3AIE0"/>
<dbReference type="Gene3D" id="3.40.50.150">
    <property type="entry name" value="Vaccinia Virus protein VP39"/>
    <property type="match status" value="1"/>
</dbReference>
<evidence type="ECO:0000256" key="2">
    <source>
        <dbReference type="ARBA" id="ARBA00022679"/>
    </source>
</evidence>
<dbReference type="InterPro" id="IPR007213">
    <property type="entry name" value="Ppm1/Ppm2/Tcmp"/>
</dbReference>
<dbReference type="EMBL" id="KZ678385">
    <property type="protein sequence ID" value="PSR99204.1"/>
    <property type="molecule type" value="Genomic_DNA"/>
</dbReference>
<dbReference type="PANTHER" id="PTHR43619">
    <property type="entry name" value="S-ADENOSYL-L-METHIONINE-DEPENDENT METHYLTRANSFERASE YKTD-RELATED"/>
    <property type="match status" value="1"/>
</dbReference>
<dbReference type="Pfam" id="PF04072">
    <property type="entry name" value="LCM"/>
    <property type="match status" value="1"/>
</dbReference>
<dbReference type="STRING" id="2025994.A0A2T3AIE0"/>
<dbReference type="SUPFAM" id="SSF53335">
    <property type="entry name" value="S-adenosyl-L-methionine-dependent methyltransferases"/>
    <property type="match status" value="1"/>
</dbReference>
<dbReference type="GO" id="GO:0032259">
    <property type="term" value="P:methylation"/>
    <property type="evidence" value="ECO:0007669"/>
    <property type="project" value="UniProtKB-KW"/>
</dbReference>
<reference evidence="3 4" key="1">
    <citation type="journal article" date="2018" name="Mycol. Prog.">
        <title>Coniella lustricola, a new species from submerged detritus.</title>
        <authorList>
            <person name="Raudabaugh D.B."/>
            <person name="Iturriaga T."/>
            <person name="Carver A."/>
            <person name="Mondo S."/>
            <person name="Pangilinan J."/>
            <person name="Lipzen A."/>
            <person name="He G."/>
            <person name="Amirebrahimi M."/>
            <person name="Grigoriev I.V."/>
            <person name="Miller A.N."/>
        </authorList>
    </citation>
    <scope>NUCLEOTIDE SEQUENCE [LARGE SCALE GENOMIC DNA]</scope>
    <source>
        <strain evidence="3 4">B22-T-1</strain>
    </source>
</reference>